<evidence type="ECO:0000256" key="1">
    <source>
        <dbReference type="SAM" id="Coils"/>
    </source>
</evidence>
<proteinExistence type="predicted"/>
<evidence type="ECO:0000313" key="3">
    <source>
        <dbReference type="EMBL" id="PWA39000.1"/>
    </source>
</evidence>
<dbReference type="InterPro" id="IPR004252">
    <property type="entry name" value="Probable_transposase_24"/>
</dbReference>
<dbReference type="EMBL" id="PKPP01015052">
    <property type="protein sequence ID" value="PWA39000.1"/>
    <property type="molecule type" value="Genomic_DNA"/>
</dbReference>
<feature type="compositionally biased region" description="Acidic residues" evidence="2">
    <location>
        <begin position="259"/>
        <end position="269"/>
    </location>
</feature>
<feature type="region of interest" description="Disordered" evidence="2">
    <location>
        <begin position="31"/>
        <end position="60"/>
    </location>
</feature>
<dbReference type="PANTHER" id="PTHR33144:SF16">
    <property type="entry name" value="OS02G0129000 PROTEIN"/>
    <property type="match status" value="1"/>
</dbReference>
<evidence type="ECO:0000256" key="2">
    <source>
        <dbReference type="SAM" id="MobiDB-lite"/>
    </source>
</evidence>
<evidence type="ECO:0000313" key="4">
    <source>
        <dbReference type="Proteomes" id="UP000245207"/>
    </source>
</evidence>
<feature type="coiled-coil region" evidence="1">
    <location>
        <begin position="597"/>
        <end position="624"/>
    </location>
</feature>
<dbReference type="Proteomes" id="UP000245207">
    <property type="component" value="Unassembled WGS sequence"/>
</dbReference>
<sequence length="643" mass="74052">MLRVQENQQRLRELGVKNIANSLTSLAVAENTKKRKKKAKVTNDKDVEYNPEESSDNEENYQEVATHVIAPKKIHRRQYIAPMSMNRYANLSKKRVCAPNISRVIPCVDGEKDGKIVDSNAEKRNQPKAGITMGELILNKKGSLRKQSGLEHNLRKTNTLTMSVSGPRRKLFSVDEEWENTMRPQDVNEVDKELDGAHDEEIEENAIFESIQNGLEGEDVRSLDMSEDEISEDGLESEENDDIEPFMFENNQNGIESGNDSEEGSENEDVERVEAQLDGPNLEKAAMSTARKRGPTMMHDIHVRMFDAREKIICNEFGQPIGPVTKEKDTVGKFSRFLGTIAHTYSYAPLTCSSWRKVPHKDKMWEYVQGKYIVPEAAKSWVLKSIGDCWRGYKYRLKKKHFYKFKDTRTRWKNRPKSVPQKDFAQLLTLWSKKKVMDRCLAARNIRMSQKNMHTVGPKSFARIREEQKNKDPNKEPPTLTQMFECTRERKEGNVYVDTYDDTAKKIEQMKNYKPPENESSPTDPFLAVMNKEYDGHRRLFGRGVTNTLIKKVQASGSSNMAPSDIVQSSTTGLEGDNGQHDDRHRKLEEFYKGQIVELKEDNEKRLELMRKELSNERDKLVEDAVRKILEKLPPEVARKVLT</sequence>
<dbReference type="Pfam" id="PF03004">
    <property type="entry name" value="Transposase_24"/>
    <property type="match status" value="1"/>
</dbReference>
<gene>
    <name evidence="3" type="ORF">CTI12_AA576130</name>
</gene>
<feature type="compositionally biased region" description="Acidic residues" evidence="2">
    <location>
        <begin position="49"/>
        <end position="60"/>
    </location>
</feature>
<keyword evidence="1" id="KW-0175">Coiled coil</keyword>
<keyword evidence="4" id="KW-1185">Reference proteome</keyword>
<accession>A0A2U1KQG6</accession>
<feature type="region of interest" description="Disordered" evidence="2">
    <location>
        <begin position="249"/>
        <end position="271"/>
    </location>
</feature>
<comment type="caution">
    <text evidence="3">The sequence shown here is derived from an EMBL/GenBank/DDBJ whole genome shotgun (WGS) entry which is preliminary data.</text>
</comment>
<organism evidence="3 4">
    <name type="scientific">Artemisia annua</name>
    <name type="common">Sweet wormwood</name>
    <dbReference type="NCBI Taxonomy" id="35608"/>
    <lineage>
        <taxon>Eukaryota</taxon>
        <taxon>Viridiplantae</taxon>
        <taxon>Streptophyta</taxon>
        <taxon>Embryophyta</taxon>
        <taxon>Tracheophyta</taxon>
        <taxon>Spermatophyta</taxon>
        <taxon>Magnoliopsida</taxon>
        <taxon>eudicotyledons</taxon>
        <taxon>Gunneridae</taxon>
        <taxon>Pentapetalae</taxon>
        <taxon>asterids</taxon>
        <taxon>campanulids</taxon>
        <taxon>Asterales</taxon>
        <taxon>Asteraceae</taxon>
        <taxon>Asteroideae</taxon>
        <taxon>Anthemideae</taxon>
        <taxon>Artemisiinae</taxon>
        <taxon>Artemisia</taxon>
    </lineage>
</organism>
<protein>
    <submittedName>
        <fullName evidence="3">Transposase, Ptta/En/Spm</fullName>
    </submittedName>
</protein>
<name>A0A2U1KQG6_ARTAN</name>
<dbReference type="PANTHER" id="PTHR33144">
    <property type="entry name" value="OS10G0409366 PROTEIN-RELATED"/>
    <property type="match status" value="1"/>
</dbReference>
<reference evidence="3 4" key="1">
    <citation type="journal article" date="2018" name="Mol. Plant">
        <title>The genome of Artemisia annua provides insight into the evolution of Asteraceae family and artemisinin biosynthesis.</title>
        <authorList>
            <person name="Shen Q."/>
            <person name="Zhang L."/>
            <person name="Liao Z."/>
            <person name="Wang S."/>
            <person name="Yan T."/>
            <person name="Shi P."/>
            <person name="Liu M."/>
            <person name="Fu X."/>
            <person name="Pan Q."/>
            <person name="Wang Y."/>
            <person name="Lv Z."/>
            <person name="Lu X."/>
            <person name="Zhang F."/>
            <person name="Jiang W."/>
            <person name="Ma Y."/>
            <person name="Chen M."/>
            <person name="Hao X."/>
            <person name="Li L."/>
            <person name="Tang Y."/>
            <person name="Lv G."/>
            <person name="Zhou Y."/>
            <person name="Sun X."/>
            <person name="Brodelius P.E."/>
            <person name="Rose J.K.C."/>
            <person name="Tang K."/>
        </authorList>
    </citation>
    <scope>NUCLEOTIDE SEQUENCE [LARGE SCALE GENOMIC DNA]</scope>
    <source>
        <strain evidence="4">cv. Huhao1</strain>
        <tissue evidence="3">Leaf</tissue>
    </source>
</reference>
<dbReference type="OrthoDB" id="1913335at2759"/>
<dbReference type="AlphaFoldDB" id="A0A2U1KQG6"/>